<dbReference type="AlphaFoldDB" id="A0AAE1GXD4"/>
<dbReference type="PANTHER" id="PTHR33309:SF3">
    <property type="entry name" value="CCHC-TYPE DOMAIN-CONTAINING PROTEIN"/>
    <property type="match status" value="1"/>
</dbReference>
<feature type="domain" description="Mutator-like transposase" evidence="2">
    <location>
        <begin position="86"/>
        <end position="454"/>
    </location>
</feature>
<reference evidence="3" key="1">
    <citation type="submission" date="2021-07" db="EMBL/GenBank/DDBJ databases">
        <authorList>
            <person name="Catto M.A."/>
            <person name="Jacobson A."/>
            <person name="Kennedy G."/>
            <person name="Labadie P."/>
            <person name="Hunt B.G."/>
            <person name="Srinivasan R."/>
        </authorList>
    </citation>
    <scope>NUCLEOTIDE SEQUENCE</scope>
    <source>
        <strain evidence="3">PL_HMW_Pooled</strain>
        <tissue evidence="3">Head</tissue>
    </source>
</reference>
<accession>A0AAE1GXD4</accession>
<dbReference type="PANTHER" id="PTHR33309">
    <property type="entry name" value="KERATIN, ULTRA HIGH-SULFUR MATRIX PROTEIN-LIKE"/>
    <property type="match status" value="1"/>
</dbReference>
<feature type="compositionally biased region" description="Basic and acidic residues" evidence="1">
    <location>
        <begin position="576"/>
        <end position="589"/>
    </location>
</feature>
<dbReference type="GO" id="GO:0016301">
    <property type="term" value="F:kinase activity"/>
    <property type="evidence" value="ECO:0007669"/>
    <property type="project" value="UniProtKB-KW"/>
</dbReference>
<comment type="caution">
    <text evidence="3">The sequence shown here is derived from an EMBL/GenBank/DDBJ whole genome shotgun (WGS) entry which is preliminary data.</text>
</comment>
<feature type="compositionally biased region" description="Basic residues" evidence="1">
    <location>
        <begin position="590"/>
        <end position="604"/>
    </location>
</feature>
<dbReference type="Pfam" id="PF20700">
    <property type="entry name" value="Mutator"/>
    <property type="match status" value="1"/>
</dbReference>
<keyword evidence="3" id="KW-0418">Kinase</keyword>
<dbReference type="Proteomes" id="UP001219518">
    <property type="component" value="Unassembled WGS sequence"/>
</dbReference>
<feature type="compositionally biased region" description="Polar residues" evidence="1">
    <location>
        <begin position="48"/>
        <end position="57"/>
    </location>
</feature>
<feature type="region of interest" description="Disordered" evidence="1">
    <location>
        <begin position="1"/>
        <end position="24"/>
    </location>
</feature>
<proteinExistence type="predicted"/>
<feature type="compositionally biased region" description="Basic residues" evidence="1">
    <location>
        <begin position="1"/>
        <end position="19"/>
    </location>
</feature>
<sequence length="615" mass="68782">MDQIHSKWRKPKARSKKGKLQALAKAREKKAQKASIEAAAAVSNQAQGVPNPTPKTSKSAEKINRFKRITGEPLSEDEYYLVKSSFLKDLLSVMSCSECTARDIDISVSEKKGFCHRFVIQCLVCGNCISDSYSSQRVPGSESSRPPFEVNKKMTTAFLDIGCGHSAMLRFCSAMGMHSLEHSAFYDHMHKMQEETQELRTKILEESRQAVRAAHIELDPALEEIPVLEITVSIDGSWHRRGHTSLYGFVAAIDVLTGLVVDFEILSKFCLMCSLAATQHGEDSKEYAEWKEAHIKKNECSINFTEASGNMESAGALLMFQRSIQDAKMKYVAFLSDGDAKTLSTLNKAKPYGPNFLIEKEECINHVSKRMGTALRNLVQDNKKGGTSLGGRGKGTLTEVAIKKLQGYYQRALVSNIPDVTKMRRAILATIYHCASTDTKHNHTYCPTGKESYCFFNKRKAQRCKDKGSHDKMPLQLNEKVFQAILPVYKRLSSDELLSRCTKGQTQNANESLHSVIWKKCPKHIFISKSRMEIGITQGIGEFNMGCVALTALKSTIQQEKIPEVTMALASRRDQKRLNQAAHQEEVATKRQRLIRKHSKKPKSKNSLYAPGAGD</sequence>
<reference evidence="3" key="2">
    <citation type="journal article" date="2023" name="BMC Genomics">
        <title>Pest status, molecular evolution, and epigenetic factors derived from the genome assembly of Frankliniella fusca, a thysanopteran phytovirus vector.</title>
        <authorList>
            <person name="Catto M.A."/>
            <person name="Labadie P.E."/>
            <person name="Jacobson A.L."/>
            <person name="Kennedy G.G."/>
            <person name="Srinivasan R."/>
            <person name="Hunt B.G."/>
        </authorList>
    </citation>
    <scope>NUCLEOTIDE SEQUENCE</scope>
    <source>
        <strain evidence="3">PL_HMW_Pooled</strain>
    </source>
</reference>
<evidence type="ECO:0000313" key="3">
    <source>
        <dbReference type="EMBL" id="KAK3910757.1"/>
    </source>
</evidence>
<evidence type="ECO:0000259" key="2">
    <source>
        <dbReference type="Pfam" id="PF20700"/>
    </source>
</evidence>
<gene>
    <name evidence="3" type="ORF">KUF71_004245</name>
</gene>
<keyword evidence="3" id="KW-0808">Transferase</keyword>
<feature type="region of interest" description="Disordered" evidence="1">
    <location>
        <begin position="576"/>
        <end position="615"/>
    </location>
</feature>
<evidence type="ECO:0000256" key="1">
    <source>
        <dbReference type="SAM" id="MobiDB-lite"/>
    </source>
</evidence>
<name>A0AAE1GXD4_9NEOP</name>
<feature type="region of interest" description="Disordered" evidence="1">
    <location>
        <begin position="41"/>
        <end position="60"/>
    </location>
</feature>
<keyword evidence="4" id="KW-1185">Reference proteome</keyword>
<dbReference type="EMBL" id="JAHWGI010000195">
    <property type="protein sequence ID" value="KAK3910757.1"/>
    <property type="molecule type" value="Genomic_DNA"/>
</dbReference>
<protein>
    <submittedName>
        <fullName evidence="3">Serine/threonine-protein kinase-like protein CCR2</fullName>
    </submittedName>
</protein>
<evidence type="ECO:0000313" key="4">
    <source>
        <dbReference type="Proteomes" id="UP001219518"/>
    </source>
</evidence>
<dbReference type="InterPro" id="IPR049012">
    <property type="entry name" value="Mutator_transp_dom"/>
</dbReference>
<organism evidence="3 4">
    <name type="scientific">Frankliniella fusca</name>
    <dbReference type="NCBI Taxonomy" id="407009"/>
    <lineage>
        <taxon>Eukaryota</taxon>
        <taxon>Metazoa</taxon>
        <taxon>Ecdysozoa</taxon>
        <taxon>Arthropoda</taxon>
        <taxon>Hexapoda</taxon>
        <taxon>Insecta</taxon>
        <taxon>Pterygota</taxon>
        <taxon>Neoptera</taxon>
        <taxon>Paraneoptera</taxon>
        <taxon>Thysanoptera</taxon>
        <taxon>Terebrantia</taxon>
        <taxon>Thripoidea</taxon>
        <taxon>Thripidae</taxon>
        <taxon>Frankliniella</taxon>
    </lineage>
</organism>